<feature type="chain" id="PRO_5044642785" evidence="10">
    <location>
        <begin position="18"/>
        <end position="598"/>
    </location>
</feature>
<evidence type="ECO:0000313" key="15">
    <source>
        <dbReference type="RefSeq" id="XP_030643514.1"/>
    </source>
</evidence>
<dbReference type="PANTHER" id="PTHR11890:SF3">
    <property type="entry name" value="INTERLEUKIN-1 RECEPTOR TYPE 2"/>
    <property type="match status" value="1"/>
</dbReference>
<evidence type="ECO:0000256" key="2">
    <source>
        <dbReference type="ARBA" id="ARBA00022729"/>
    </source>
</evidence>
<evidence type="ECO:0000313" key="13">
    <source>
        <dbReference type="Proteomes" id="UP000504632"/>
    </source>
</evidence>
<dbReference type="PROSITE" id="PS50104">
    <property type="entry name" value="TIR"/>
    <property type="match status" value="1"/>
</dbReference>
<keyword evidence="2 10" id="KW-0732">Signal</keyword>
<sequence>MVCRFFTLLAVIAGVTGVCRPLGLPSGTDHCEDRIEQLEHGFTIPGEAAVLNCSLVSLKVLDFQNTPYNLTWYDLRTGLEVREEMGHTMIRGTRLWFLNSTLTDQGSYQCVVRTPERCYKQTSVLHVELTREGECGRTQTTDQTLQALVNEMLVCPLWSYTKHVDSFSIRWYKGCELLEENDKYAFVRGALLLRDVSPEDAGFYTCRMTFQLGEITSEMAETIECKINEKYVLRPQVIEPSNEDIKANLGAPFGKLCRVFVPGQDISSADVMWQENYEGEEMFVSFDTSDRLHQKPVNQNRTKDGIWLERLLWFSEVLQYDFNRNFTCVVSSHLGCPTGQFVLLPAEPNLLLPIGLLLGLMACLFTLGVTLYSMFKVELTLGFRSVFPFFYASTDSDGKLYDAYVAYPRVFGGDSSGKAELFALKTLPEVLEGHYGYKLFILGRDSLPGEAVVDAVEDSMARCRRLLLLYTSSSLCSPEAVEWMEQRAGLHRVLLEGSLKAVLLELEEVSNPECLPLSVRLLREKQGAVQAWRKRRWTWCTKSEGTEGLRVEEMTTKTEEPLASISPSARFWRELRYHMPVRGKAKPSSHRSISLLNF</sequence>
<dbReference type="InterPro" id="IPR013783">
    <property type="entry name" value="Ig-like_fold"/>
</dbReference>
<feature type="transmembrane region" description="Helical" evidence="9">
    <location>
        <begin position="350"/>
        <end position="375"/>
    </location>
</feature>
<dbReference type="InterPro" id="IPR003599">
    <property type="entry name" value="Ig_sub"/>
</dbReference>
<organism evidence="13 14">
    <name type="scientific">Chanos chanos</name>
    <name type="common">Milkfish</name>
    <name type="synonym">Mugil chanos</name>
    <dbReference type="NCBI Taxonomy" id="29144"/>
    <lineage>
        <taxon>Eukaryota</taxon>
        <taxon>Metazoa</taxon>
        <taxon>Chordata</taxon>
        <taxon>Craniata</taxon>
        <taxon>Vertebrata</taxon>
        <taxon>Euteleostomi</taxon>
        <taxon>Actinopterygii</taxon>
        <taxon>Neopterygii</taxon>
        <taxon>Teleostei</taxon>
        <taxon>Ostariophysi</taxon>
        <taxon>Gonorynchiformes</taxon>
        <taxon>Chanidae</taxon>
        <taxon>Chanos</taxon>
    </lineage>
</organism>
<feature type="domain" description="TIR" evidence="11">
    <location>
        <begin position="399"/>
        <end position="579"/>
    </location>
</feature>
<dbReference type="SMART" id="SM00409">
    <property type="entry name" value="IG"/>
    <property type="match status" value="2"/>
</dbReference>
<dbReference type="InterPro" id="IPR035897">
    <property type="entry name" value="Toll_tir_struct_dom_sf"/>
</dbReference>
<keyword evidence="5" id="KW-0520">NAD</keyword>
<dbReference type="GeneID" id="115823593"/>
<dbReference type="RefSeq" id="XP_030643513.1">
    <property type="nucleotide sequence ID" value="XM_030787653.1"/>
</dbReference>
<dbReference type="Pfam" id="PF01582">
    <property type="entry name" value="TIR"/>
    <property type="match status" value="1"/>
</dbReference>
<protein>
    <submittedName>
        <fullName evidence="14 15">Interleukin-1 receptor type 1-like</fullName>
    </submittedName>
</protein>
<dbReference type="Gene3D" id="3.40.50.10140">
    <property type="entry name" value="Toll/interleukin-1 receptor homology (TIR) domain"/>
    <property type="match status" value="1"/>
</dbReference>
<dbReference type="GO" id="GO:0004908">
    <property type="term" value="F:interleukin-1 receptor activity"/>
    <property type="evidence" value="ECO:0007669"/>
    <property type="project" value="InterPro"/>
</dbReference>
<dbReference type="PANTHER" id="PTHR11890">
    <property type="entry name" value="INTERLEUKIN-1 RECEPTOR FAMILY MEMBER"/>
    <property type="match status" value="1"/>
</dbReference>
<dbReference type="InterPro" id="IPR000157">
    <property type="entry name" value="TIR_dom"/>
</dbReference>
<dbReference type="InterPro" id="IPR036179">
    <property type="entry name" value="Ig-like_dom_sf"/>
</dbReference>
<dbReference type="GO" id="GO:0016787">
    <property type="term" value="F:hydrolase activity"/>
    <property type="evidence" value="ECO:0007669"/>
    <property type="project" value="UniProtKB-KW"/>
</dbReference>
<keyword evidence="9" id="KW-0472">Membrane</keyword>
<dbReference type="OrthoDB" id="6132459at2759"/>
<dbReference type="PRINTS" id="PR01536">
    <property type="entry name" value="INTRLKN1R12F"/>
</dbReference>
<evidence type="ECO:0000256" key="5">
    <source>
        <dbReference type="ARBA" id="ARBA00023027"/>
    </source>
</evidence>
<dbReference type="InterPro" id="IPR004074">
    <property type="entry name" value="IL-1_rcpt_I/II-typ"/>
</dbReference>
<feature type="signal peptide" evidence="10">
    <location>
        <begin position="1"/>
        <end position="17"/>
    </location>
</feature>
<evidence type="ECO:0000256" key="6">
    <source>
        <dbReference type="ARBA" id="ARBA00023157"/>
    </source>
</evidence>
<dbReference type="SMART" id="SM00255">
    <property type="entry name" value="TIR"/>
    <property type="match status" value="1"/>
</dbReference>
<keyword evidence="8" id="KW-0393">Immunoglobulin domain</keyword>
<feature type="domain" description="Ig-like" evidence="12">
    <location>
        <begin position="153"/>
        <end position="224"/>
    </location>
</feature>
<dbReference type="PROSITE" id="PS50835">
    <property type="entry name" value="IG_LIKE"/>
    <property type="match status" value="2"/>
</dbReference>
<dbReference type="RefSeq" id="XP_030643514.1">
    <property type="nucleotide sequence ID" value="XM_030787654.1"/>
</dbReference>
<reference evidence="14 15" key="1">
    <citation type="submission" date="2025-04" db="UniProtKB">
        <authorList>
            <consortium name="RefSeq"/>
        </authorList>
    </citation>
    <scope>IDENTIFICATION</scope>
</reference>
<evidence type="ECO:0000256" key="9">
    <source>
        <dbReference type="SAM" id="Phobius"/>
    </source>
</evidence>
<dbReference type="SUPFAM" id="SSF48726">
    <property type="entry name" value="Immunoglobulin"/>
    <property type="match status" value="2"/>
</dbReference>
<proteinExistence type="inferred from homology"/>
<evidence type="ECO:0000256" key="10">
    <source>
        <dbReference type="SAM" id="SignalP"/>
    </source>
</evidence>
<gene>
    <name evidence="14 15" type="primary">LOC115823593</name>
</gene>
<dbReference type="AlphaFoldDB" id="A0A6J2WGQ7"/>
<dbReference type="CTD" id="799204"/>
<keyword evidence="4" id="KW-0378">Hydrolase</keyword>
<evidence type="ECO:0000256" key="1">
    <source>
        <dbReference type="ARBA" id="ARBA00009752"/>
    </source>
</evidence>
<keyword evidence="3" id="KW-0677">Repeat</keyword>
<keyword evidence="13" id="KW-1185">Reference proteome</keyword>
<dbReference type="FunFam" id="2.60.40.10:FF:000188">
    <property type="entry name" value="Interleukin-1 receptor accessory protein-like 1"/>
    <property type="match status" value="1"/>
</dbReference>
<evidence type="ECO:0000259" key="11">
    <source>
        <dbReference type="PROSITE" id="PS50104"/>
    </source>
</evidence>
<name>A0A6J2WGQ7_CHACN</name>
<evidence type="ECO:0000256" key="3">
    <source>
        <dbReference type="ARBA" id="ARBA00022737"/>
    </source>
</evidence>
<accession>A0A6J2WGQ7</accession>
<keyword evidence="7" id="KW-0325">Glycoprotein</keyword>
<keyword evidence="6" id="KW-1015">Disulfide bond</keyword>
<dbReference type="SUPFAM" id="SSF52200">
    <property type="entry name" value="Toll/Interleukin receptor TIR domain"/>
    <property type="match status" value="1"/>
</dbReference>
<dbReference type="InterPro" id="IPR007110">
    <property type="entry name" value="Ig-like_dom"/>
</dbReference>
<evidence type="ECO:0000313" key="14">
    <source>
        <dbReference type="RefSeq" id="XP_030643513.1"/>
    </source>
</evidence>
<keyword evidence="9" id="KW-0812">Transmembrane</keyword>
<keyword evidence="9" id="KW-1133">Transmembrane helix</keyword>
<evidence type="ECO:0000256" key="7">
    <source>
        <dbReference type="ARBA" id="ARBA00023180"/>
    </source>
</evidence>
<dbReference type="InterPro" id="IPR015621">
    <property type="entry name" value="IL-1_rcpt_fam"/>
</dbReference>
<evidence type="ECO:0000259" key="12">
    <source>
        <dbReference type="PROSITE" id="PS50835"/>
    </source>
</evidence>
<evidence type="ECO:0000256" key="8">
    <source>
        <dbReference type="ARBA" id="ARBA00023319"/>
    </source>
</evidence>
<dbReference type="PRINTS" id="PR01537">
    <property type="entry name" value="INTRLKN1R1F"/>
</dbReference>
<dbReference type="Proteomes" id="UP000504632">
    <property type="component" value="Chromosome 10"/>
</dbReference>
<feature type="domain" description="Ig-like" evidence="12">
    <location>
        <begin position="25"/>
        <end position="130"/>
    </location>
</feature>
<evidence type="ECO:0000256" key="4">
    <source>
        <dbReference type="ARBA" id="ARBA00022801"/>
    </source>
</evidence>
<comment type="similarity">
    <text evidence="1">Belongs to the interleukin-1 receptor family.</text>
</comment>
<dbReference type="Gene3D" id="2.60.40.10">
    <property type="entry name" value="Immunoglobulins"/>
    <property type="match status" value="3"/>
</dbReference>